<name>A0A5C8JIT4_9BACT</name>
<proteinExistence type="predicted"/>
<dbReference type="Pfam" id="PF01381">
    <property type="entry name" value="HTH_3"/>
    <property type="match status" value="1"/>
</dbReference>
<feature type="domain" description="HTH cro/C1-type" evidence="1">
    <location>
        <begin position="18"/>
        <end position="71"/>
    </location>
</feature>
<dbReference type="OrthoDB" id="674774at2"/>
<dbReference type="AlphaFoldDB" id="A0A5C8JIT4"/>
<dbReference type="SMART" id="SM00530">
    <property type="entry name" value="HTH_XRE"/>
    <property type="match status" value="1"/>
</dbReference>
<dbReference type="PROSITE" id="PS50943">
    <property type="entry name" value="HTH_CROC1"/>
    <property type="match status" value="1"/>
</dbReference>
<keyword evidence="3" id="KW-1185">Reference proteome</keyword>
<dbReference type="InterPro" id="IPR010982">
    <property type="entry name" value="Lambda_DNA-bd_dom_sf"/>
</dbReference>
<dbReference type="GO" id="GO:0003677">
    <property type="term" value="F:DNA binding"/>
    <property type="evidence" value="ECO:0007669"/>
    <property type="project" value="InterPro"/>
</dbReference>
<reference evidence="2 3" key="1">
    <citation type="submission" date="2019-08" db="EMBL/GenBank/DDBJ databases">
        <authorList>
            <person name="Shi S."/>
        </authorList>
    </citation>
    <scope>NUCLEOTIDE SEQUENCE [LARGE SCALE GENOMIC DNA]</scope>
    <source>
        <strain evidence="2 3">GY10130</strain>
    </source>
</reference>
<accession>A0A5C8JIT4</accession>
<evidence type="ECO:0000259" key="1">
    <source>
        <dbReference type="PROSITE" id="PS50943"/>
    </source>
</evidence>
<protein>
    <submittedName>
        <fullName evidence="2">Helix-turn-helix transcriptional regulator</fullName>
    </submittedName>
</protein>
<gene>
    <name evidence="2" type="ORF">FVR03_17760</name>
</gene>
<sequence length="156" mass="17654">MTDVEEKPKRPAHLGRKVQRVREIIGMKQTALADVTGMSQQNISKLEQSEQIADETLEKLAKGLGVTGDFIKSFDEEKAVYNIQTNMTFNDYAANNGHQNYQATYNNNNPVEDIKEIFKQLLQSEKEKVELLKSANKAILDLVEQINELKGKNNSI</sequence>
<evidence type="ECO:0000313" key="3">
    <source>
        <dbReference type="Proteomes" id="UP000321926"/>
    </source>
</evidence>
<dbReference type="SUPFAM" id="SSF47413">
    <property type="entry name" value="lambda repressor-like DNA-binding domains"/>
    <property type="match status" value="1"/>
</dbReference>
<comment type="caution">
    <text evidence="2">The sequence shown here is derived from an EMBL/GenBank/DDBJ whole genome shotgun (WGS) entry which is preliminary data.</text>
</comment>
<dbReference type="Proteomes" id="UP000321926">
    <property type="component" value="Unassembled WGS sequence"/>
</dbReference>
<dbReference type="EMBL" id="VRTY01000079">
    <property type="protein sequence ID" value="TXK36467.1"/>
    <property type="molecule type" value="Genomic_DNA"/>
</dbReference>
<evidence type="ECO:0000313" key="2">
    <source>
        <dbReference type="EMBL" id="TXK36467.1"/>
    </source>
</evidence>
<dbReference type="Gene3D" id="1.10.260.40">
    <property type="entry name" value="lambda repressor-like DNA-binding domains"/>
    <property type="match status" value="1"/>
</dbReference>
<organism evidence="2 3">
    <name type="scientific">Pontibacter qinzhouensis</name>
    <dbReference type="NCBI Taxonomy" id="2603253"/>
    <lineage>
        <taxon>Bacteria</taxon>
        <taxon>Pseudomonadati</taxon>
        <taxon>Bacteroidota</taxon>
        <taxon>Cytophagia</taxon>
        <taxon>Cytophagales</taxon>
        <taxon>Hymenobacteraceae</taxon>
        <taxon>Pontibacter</taxon>
    </lineage>
</organism>
<dbReference type="InterPro" id="IPR001387">
    <property type="entry name" value="Cro/C1-type_HTH"/>
</dbReference>
<dbReference type="CDD" id="cd00093">
    <property type="entry name" value="HTH_XRE"/>
    <property type="match status" value="1"/>
</dbReference>